<evidence type="ECO:0000313" key="2">
    <source>
        <dbReference type="Proteomes" id="UP000653076"/>
    </source>
</evidence>
<sequence>MSKVRRVDRARRRESMVNRVLAVCTAAVAALLVIALVGGEVAATAAAVGIGTTVTALVRVATTYLAGSRDATQGWVRAAPVDIVARHGERL</sequence>
<reference evidence="1 2" key="1">
    <citation type="submission" date="2021-01" db="EMBL/GenBank/DDBJ databases">
        <title>Whole genome shotgun sequence of Verrucosispora qiuiae NBRC 106684.</title>
        <authorList>
            <person name="Komaki H."/>
            <person name="Tamura T."/>
        </authorList>
    </citation>
    <scope>NUCLEOTIDE SEQUENCE [LARGE SCALE GENOMIC DNA]</scope>
    <source>
        <strain evidence="1 2">NBRC 106684</strain>
    </source>
</reference>
<organism evidence="1 2">
    <name type="scientific">Micromonospora qiuiae</name>
    <dbReference type="NCBI Taxonomy" id="502268"/>
    <lineage>
        <taxon>Bacteria</taxon>
        <taxon>Bacillati</taxon>
        <taxon>Actinomycetota</taxon>
        <taxon>Actinomycetes</taxon>
        <taxon>Micromonosporales</taxon>
        <taxon>Micromonosporaceae</taxon>
        <taxon>Micromonospora</taxon>
    </lineage>
</organism>
<keyword evidence="2" id="KW-1185">Reference proteome</keyword>
<dbReference type="Proteomes" id="UP000653076">
    <property type="component" value="Unassembled WGS sequence"/>
</dbReference>
<evidence type="ECO:0000313" key="1">
    <source>
        <dbReference type="EMBL" id="GIJ25141.1"/>
    </source>
</evidence>
<protein>
    <submittedName>
        <fullName evidence="1">Uncharacterized protein</fullName>
    </submittedName>
</protein>
<name>A0ABQ4J4P5_9ACTN</name>
<comment type="caution">
    <text evidence="1">The sequence shown here is derived from an EMBL/GenBank/DDBJ whole genome shotgun (WGS) entry which is preliminary data.</text>
</comment>
<accession>A0ABQ4J4P5</accession>
<gene>
    <name evidence="1" type="ORF">Vqi01_03030</name>
</gene>
<proteinExistence type="predicted"/>
<dbReference type="EMBL" id="BOPC01000004">
    <property type="protein sequence ID" value="GIJ25141.1"/>
    <property type="molecule type" value="Genomic_DNA"/>
</dbReference>